<dbReference type="PANTHER" id="PTHR23079:SF14">
    <property type="entry name" value="RNA-DEPENDENT RNA POLYMERASE"/>
    <property type="match status" value="1"/>
</dbReference>
<dbReference type="InterPro" id="IPR007855">
    <property type="entry name" value="RDRP"/>
</dbReference>
<evidence type="ECO:0000313" key="4">
    <source>
        <dbReference type="Proteomes" id="UP000605846"/>
    </source>
</evidence>
<feature type="domain" description="RDRP core" evidence="2">
    <location>
        <begin position="291"/>
        <end position="923"/>
    </location>
</feature>
<comment type="caution">
    <text evidence="3">The sequence shown here is derived from an EMBL/GenBank/DDBJ whole genome shotgun (WGS) entry which is preliminary data.</text>
</comment>
<comment type="catalytic activity">
    <reaction evidence="1">
        <text>RNA(n) + a ribonucleoside 5'-triphosphate = RNA(n+1) + diphosphate</text>
        <dbReference type="Rhea" id="RHEA:21248"/>
        <dbReference type="Rhea" id="RHEA-COMP:14527"/>
        <dbReference type="Rhea" id="RHEA-COMP:17342"/>
        <dbReference type="ChEBI" id="CHEBI:33019"/>
        <dbReference type="ChEBI" id="CHEBI:61557"/>
        <dbReference type="ChEBI" id="CHEBI:140395"/>
        <dbReference type="EC" id="2.7.7.48"/>
    </reaction>
</comment>
<dbReference type="GO" id="GO:0003968">
    <property type="term" value="F:RNA-directed RNA polymerase activity"/>
    <property type="evidence" value="ECO:0007669"/>
    <property type="project" value="UniProtKB-KW"/>
</dbReference>
<organism evidence="3 4">
    <name type="scientific">Apophysomyces ossiformis</name>
    <dbReference type="NCBI Taxonomy" id="679940"/>
    <lineage>
        <taxon>Eukaryota</taxon>
        <taxon>Fungi</taxon>
        <taxon>Fungi incertae sedis</taxon>
        <taxon>Mucoromycota</taxon>
        <taxon>Mucoromycotina</taxon>
        <taxon>Mucoromycetes</taxon>
        <taxon>Mucorales</taxon>
        <taxon>Mucorineae</taxon>
        <taxon>Mucoraceae</taxon>
        <taxon>Apophysomyces</taxon>
    </lineage>
</organism>
<comment type="similarity">
    <text evidence="1">Belongs to the RdRP family.</text>
</comment>
<dbReference type="GO" id="GO:0030422">
    <property type="term" value="P:siRNA processing"/>
    <property type="evidence" value="ECO:0007669"/>
    <property type="project" value="TreeGrafter"/>
</dbReference>
<protein>
    <recommendedName>
        <fullName evidence="1">RNA-dependent RNA polymerase</fullName>
        <ecNumber evidence="1">2.7.7.48</ecNumber>
    </recommendedName>
</protein>
<evidence type="ECO:0000259" key="2">
    <source>
        <dbReference type="Pfam" id="PF05183"/>
    </source>
</evidence>
<dbReference type="GO" id="GO:0031380">
    <property type="term" value="C:nuclear RNA-directed RNA polymerase complex"/>
    <property type="evidence" value="ECO:0007669"/>
    <property type="project" value="TreeGrafter"/>
</dbReference>
<keyword evidence="4" id="KW-1185">Reference proteome</keyword>
<reference evidence="3" key="1">
    <citation type="submission" date="2020-01" db="EMBL/GenBank/DDBJ databases">
        <title>Genome Sequencing of Three Apophysomyces-Like Fungal Strains Confirms a Novel Fungal Genus in the Mucoromycota with divergent Burkholderia-like Endosymbiotic Bacteria.</title>
        <authorList>
            <person name="Stajich J.E."/>
            <person name="Macias A.M."/>
            <person name="Carter-House D."/>
            <person name="Lovett B."/>
            <person name="Kasson L.R."/>
            <person name="Berry K."/>
            <person name="Grigoriev I."/>
            <person name="Chang Y."/>
            <person name="Spatafora J."/>
            <person name="Kasson M.T."/>
        </authorList>
    </citation>
    <scope>NUCLEOTIDE SEQUENCE</scope>
    <source>
        <strain evidence="3">NRRL A-21654</strain>
    </source>
</reference>
<name>A0A8H7BPM7_9FUNG</name>
<dbReference type="EMBL" id="JABAYA010000057">
    <property type="protein sequence ID" value="KAF7727414.1"/>
    <property type="molecule type" value="Genomic_DNA"/>
</dbReference>
<evidence type="ECO:0000256" key="1">
    <source>
        <dbReference type="RuleBase" id="RU363098"/>
    </source>
</evidence>
<keyword evidence="1" id="KW-0696">RNA-directed RNA polymerase</keyword>
<dbReference type="EC" id="2.7.7.48" evidence="1"/>
<dbReference type="AlphaFoldDB" id="A0A8H7BPM7"/>
<dbReference type="PANTHER" id="PTHR23079">
    <property type="entry name" value="RNA-DEPENDENT RNA POLYMERASE"/>
    <property type="match status" value="1"/>
</dbReference>
<gene>
    <name evidence="3" type="ORF">EC973_007578</name>
</gene>
<sequence>MANNAQLDAQVIRCAKQVYNHLGLRDRIQALTNGSTTLPTEITKMQTLCVADQNELKQVVRQFIQHAPPSGSKKTISDFLKKLDDALVAFCFSGDEELAIADSPVTPPAASVISSTMQKRAASNELESLAIKRVRSDSCSSLGTSFTSPSTTSTSLTPPLSPFEPNETTDFTNSNVICSPPLKAKCFKSVTWPIRFEIARFVTHCQLSWSDLPFEALQRFFQVAKVEPRNLFHAMMEWYDVNKNDSAIQTASTYAMMERCSDHVWTHLESKKETANRTLHYSGVINLNSTQPTIHLRPIKVGGSNRFFRKFGEHRFFELKLHRHSQPKYIQKHVDYFLKPMVLMGRIFRFLYVKDDTIIMFATEGDGLEPISIRTVVDWHIPVLENWNMTVGKFTSRISLGYSNSIPTLVFDPQNVRYIDDIYSGADGNEETCMTDGCGMISYAAMRKIMGSERKDVLPCAVQGRIGGAKGVWIVGPEVDFNSGEWIEIRKSQNKFKTGVPQADLSIDPVHYTFDLVKDAICVYPSNLNTQFIQCLAAGGVPTSVFVDLLKEYLRRLISIVTENKNIKILRDWVAKTGSIMRARWELEDNEKGIWREQVVDEEYTECKAEEEIPETSSAPLANESYWKFNTYSGAPAGMHESAVRLLDSGFDLSNPYLSSKITQIFRSVMRSVTSKYKIEVEQSCTVTCIPDPTGTLEEGQIFLQLSKRRTDEITGIPAGLVLGKCIVTRSPCGLKSDIQKVTAVDCTALRLYTDVVVFPVKGRRSLASMLGGGDYDGDIIFCCWDPRIVEPFEGSPVPPAPAKVHDAFEKNTTKLRQVLTRFRTETEQEMALQKIFLFTALPDNTLGLYENWRIVLAELTSLDNEEVVYLAHMCAKLVDAPKQGLTLKPSVLAQDRDKFSKISYPAWFLDKRNKQREKDMKSYMEVNSVAPLETRLDTTMDYLYDALMKETDAFTAYSRTRTVFIEEAAVLADPDLTAPWTNAMETANQMDEQSLLADLQALQRAIDQSIDDFRQDYKTLYLRLQRKIASRFDPTKTADVFTDDVSQFSTAFELEEFYAYEFQQILKSTITSNILKYDMQANHGLMLQSIKASYAYIRSMQCDNRSRYCYVVAFDVLRRLKADARARSSKNNGLSESVVPSIYTALNLDSTWVRRIKERASKS</sequence>
<keyword evidence="1" id="KW-0694">RNA-binding</keyword>
<dbReference type="Pfam" id="PF05183">
    <property type="entry name" value="RdRP"/>
    <property type="match status" value="1"/>
</dbReference>
<proteinExistence type="inferred from homology"/>
<dbReference type="GO" id="GO:0003723">
    <property type="term" value="F:RNA binding"/>
    <property type="evidence" value="ECO:0007669"/>
    <property type="project" value="UniProtKB-KW"/>
</dbReference>
<keyword evidence="1" id="KW-0808">Transferase</keyword>
<dbReference type="OrthoDB" id="10055769at2759"/>
<dbReference type="InterPro" id="IPR057596">
    <property type="entry name" value="RDRP_core"/>
</dbReference>
<keyword evidence="1" id="KW-0548">Nucleotidyltransferase</keyword>
<evidence type="ECO:0000313" key="3">
    <source>
        <dbReference type="EMBL" id="KAF7727414.1"/>
    </source>
</evidence>
<dbReference type="Proteomes" id="UP000605846">
    <property type="component" value="Unassembled WGS sequence"/>
</dbReference>
<accession>A0A8H7BPM7</accession>